<keyword evidence="1" id="KW-1133">Transmembrane helix</keyword>
<organism evidence="2 3">
    <name type="scientific">Candidatus Magnetobacterium bavaricum</name>
    <dbReference type="NCBI Taxonomy" id="29290"/>
    <lineage>
        <taxon>Bacteria</taxon>
        <taxon>Pseudomonadati</taxon>
        <taxon>Nitrospirota</taxon>
        <taxon>Thermodesulfovibrionia</taxon>
        <taxon>Thermodesulfovibrionales</taxon>
        <taxon>Candidatus Magnetobacteriaceae</taxon>
        <taxon>Candidatus Magnetobacterium</taxon>
    </lineage>
</organism>
<protein>
    <submittedName>
        <fullName evidence="2">Uncharacterized protein</fullName>
    </submittedName>
</protein>
<evidence type="ECO:0000313" key="3">
    <source>
        <dbReference type="Proteomes" id="UP000033423"/>
    </source>
</evidence>
<gene>
    <name evidence="2" type="ORF">MBAV_005173</name>
</gene>
<comment type="caution">
    <text evidence="2">The sequence shown here is derived from an EMBL/GenBank/DDBJ whole genome shotgun (WGS) entry which is preliminary data.</text>
</comment>
<dbReference type="AlphaFoldDB" id="A0A0F3GL39"/>
<keyword evidence="3" id="KW-1185">Reference proteome</keyword>
<dbReference type="Proteomes" id="UP000033423">
    <property type="component" value="Unassembled WGS sequence"/>
</dbReference>
<evidence type="ECO:0000256" key="1">
    <source>
        <dbReference type="SAM" id="Phobius"/>
    </source>
</evidence>
<keyword evidence="1" id="KW-0472">Membrane</keyword>
<reference evidence="2 3" key="1">
    <citation type="submission" date="2015-02" db="EMBL/GenBank/DDBJ databases">
        <title>Single-cell genomics of uncultivated deep-branching MTB reveals a conserved set of magnetosome genes.</title>
        <authorList>
            <person name="Kolinko S."/>
            <person name="Richter M."/>
            <person name="Glockner F.O."/>
            <person name="Brachmann A."/>
            <person name="Schuler D."/>
        </authorList>
    </citation>
    <scope>NUCLEOTIDE SEQUENCE [LARGE SCALE GENOMIC DNA]</scope>
    <source>
        <strain evidence="2">TM-1</strain>
    </source>
</reference>
<dbReference type="EMBL" id="LACI01002233">
    <property type="protein sequence ID" value="KJU82635.1"/>
    <property type="molecule type" value="Genomic_DNA"/>
</dbReference>
<feature type="transmembrane region" description="Helical" evidence="1">
    <location>
        <begin position="22"/>
        <end position="44"/>
    </location>
</feature>
<accession>A0A0F3GL39</accession>
<keyword evidence="1" id="KW-0812">Transmembrane</keyword>
<name>A0A0F3GL39_9BACT</name>
<evidence type="ECO:0000313" key="2">
    <source>
        <dbReference type="EMBL" id="KJU82635.1"/>
    </source>
</evidence>
<proteinExistence type="predicted"/>
<sequence>MLLLSHQHNRCGGAYRPAKDDMLHFLLFVSYPYLMVTVINVHIYSIHKKNRKSQDVHMEILRFSDIKYRNTQHI</sequence>